<evidence type="ECO:0000313" key="2">
    <source>
        <dbReference type="Proteomes" id="UP000008207"/>
    </source>
</evidence>
<proteinExistence type="predicted"/>
<protein>
    <submittedName>
        <fullName evidence="1">Farnesyl-diphosphate synthase</fullName>
    </submittedName>
</protein>
<dbReference type="EMBL" id="CP001349">
    <property type="protein sequence ID" value="ACL62046.1"/>
    <property type="molecule type" value="Genomic_DNA"/>
</dbReference>
<dbReference type="Proteomes" id="UP000008207">
    <property type="component" value="Chromosome"/>
</dbReference>
<sequence length="43" mass="4631">MGLAAAKDQCDRLVAEAHQALAAFGVKADMLRATADFVARRDR</sequence>
<gene>
    <name evidence="1" type="ordered locus">Mnod_7307</name>
</gene>
<evidence type="ECO:0000313" key="1">
    <source>
        <dbReference type="EMBL" id="ACL62046.1"/>
    </source>
</evidence>
<dbReference type="KEGG" id="mno:Mnod_7307"/>
<name>B8ILS1_METNO</name>
<dbReference type="AlphaFoldDB" id="B8ILS1"/>
<keyword evidence="2" id="KW-1185">Reference proteome</keyword>
<reference evidence="1 2" key="1">
    <citation type="submission" date="2009-01" db="EMBL/GenBank/DDBJ databases">
        <title>Complete sequence of chromosome of Methylobacterium nodulans ORS 2060.</title>
        <authorList>
            <consortium name="US DOE Joint Genome Institute"/>
            <person name="Lucas S."/>
            <person name="Copeland A."/>
            <person name="Lapidus A."/>
            <person name="Glavina del Rio T."/>
            <person name="Dalin E."/>
            <person name="Tice H."/>
            <person name="Bruce D."/>
            <person name="Goodwin L."/>
            <person name="Pitluck S."/>
            <person name="Sims D."/>
            <person name="Brettin T."/>
            <person name="Detter J.C."/>
            <person name="Han C."/>
            <person name="Larimer F."/>
            <person name="Land M."/>
            <person name="Hauser L."/>
            <person name="Kyrpides N."/>
            <person name="Ivanova N."/>
            <person name="Marx C.J."/>
            <person name="Richardson P."/>
        </authorList>
    </citation>
    <scope>NUCLEOTIDE SEQUENCE [LARGE SCALE GENOMIC DNA]</scope>
    <source>
        <strain evidence="2">LMG 21967 / CNCM I-2342 / ORS 2060</strain>
    </source>
</reference>
<accession>B8ILS1</accession>
<dbReference type="HOGENOM" id="CLU_3235923_0_0_5"/>
<organism evidence="1 2">
    <name type="scientific">Methylobacterium nodulans (strain LMG 21967 / CNCM I-2342 / ORS 2060)</name>
    <dbReference type="NCBI Taxonomy" id="460265"/>
    <lineage>
        <taxon>Bacteria</taxon>
        <taxon>Pseudomonadati</taxon>
        <taxon>Pseudomonadota</taxon>
        <taxon>Alphaproteobacteria</taxon>
        <taxon>Hyphomicrobiales</taxon>
        <taxon>Methylobacteriaceae</taxon>
        <taxon>Methylobacterium</taxon>
    </lineage>
</organism>